<dbReference type="OrthoDB" id="7475655at2"/>
<dbReference type="GO" id="GO:0003677">
    <property type="term" value="F:DNA binding"/>
    <property type="evidence" value="ECO:0007669"/>
    <property type="project" value="InterPro"/>
</dbReference>
<organism evidence="3 4">
    <name type="scientific">Bradyrhizobium erythrophlei</name>
    <dbReference type="NCBI Taxonomy" id="1437360"/>
    <lineage>
        <taxon>Bacteria</taxon>
        <taxon>Pseudomonadati</taxon>
        <taxon>Pseudomonadota</taxon>
        <taxon>Alphaproteobacteria</taxon>
        <taxon>Hyphomicrobiales</taxon>
        <taxon>Nitrobacteraceae</taxon>
        <taxon>Bradyrhizobium</taxon>
    </lineage>
</organism>
<dbReference type="Gene3D" id="3.90.1750.20">
    <property type="entry name" value="Putative Large Serine Recombinase, Chain B, Domain 2"/>
    <property type="match status" value="1"/>
</dbReference>
<evidence type="ECO:0000259" key="1">
    <source>
        <dbReference type="PROSITE" id="PS51736"/>
    </source>
</evidence>
<proteinExistence type="predicted"/>
<dbReference type="Gene3D" id="3.40.50.1390">
    <property type="entry name" value="Resolvase, N-terminal catalytic domain"/>
    <property type="match status" value="1"/>
</dbReference>
<dbReference type="InterPro" id="IPR006119">
    <property type="entry name" value="Resolv_N"/>
</dbReference>
<dbReference type="Pfam" id="PF00239">
    <property type="entry name" value="Resolvase"/>
    <property type="match status" value="1"/>
</dbReference>
<dbReference type="CDD" id="cd03768">
    <property type="entry name" value="SR_ResInv"/>
    <property type="match status" value="1"/>
</dbReference>
<dbReference type="InterPro" id="IPR050639">
    <property type="entry name" value="SSR_resolvase"/>
</dbReference>
<keyword evidence="4" id="KW-1185">Reference proteome</keyword>
<reference evidence="4" key="1">
    <citation type="submission" date="2016-11" db="EMBL/GenBank/DDBJ databases">
        <authorList>
            <person name="Varghese N."/>
            <person name="Submissions S."/>
        </authorList>
    </citation>
    <scope>NUCLEOTIDE SEQUENCE [LARGE SCALE GENOMIC DNA]</scope>
    <source>
        <strain evidence="4">GAS401</strain>
    </source>
</reference>
<dbReference type="AlphaFoldDB" id="A0A1M7T5Z8"/>
<name>A0A1M7T5Z8_9BRAD</name>
<dbReference type="InterPro" id="IPR011109">
    <property type="entry name" value="DNA_bind_recombinase_dom"/>
</dbReference>
<dbReference type="InterPro" id="IPR038109">
    <property type="entry name" value="DNA_bind_recomb_sf"/>
</dbReference>
<dbReference type="PROSITE" id="PS51737">
    <property type="entry name" value="RECOMBINASE_DNA_BIND"/>
    <property type="match status" value="1"/>
</dbReference>
<dbReference type="SMART" id="SM00857">
    <property type="entry name" value="Resolvase"/>
    <property type="match status" value="1"/>
</dbReference>
<dbReference type="SUPFAM" id="SSF53041">
    <property type="entry name" value="Resolvase-like"/>
    <property type="match status" value="1"/>
</dbReference>
<dbReference type="GO" id="GO:0000150">
    <property type="term" value="F:DNA strand exchange activity"/>
    <property type="evidence" value="ECO:0007669"/>
    <property type="project" value="InterPro"/>
</dbReference>
<dbReference type="RefSeq" id="WP_072816838.1">
    <property type="nucleotide sequence ID" value="NZ_LT670849.1"/>
</dbReference>
<accession>A0A1M7T5Z8</accession>
<feature type="domain" description="Resolvase/invertase-type recombinase catalytic" evidence="1">
    <location>
        <begin position="10"/>
        <end position="162"/>
    </location>
</feature>
<dbReference type="PROSITE" id="PS51736">
    <property type="entry name" value="RECOMBINASES_3"/>
    <property type="match status" value="1"/>
</dbReference>
<gene>
    <name evidence="3" type="ORF">SAMN05444170_0862</name>
</gene>
<dbReference type="PANTHER" id="PTHR30461">
    <property type="entry name" value="DNA-INVERTASE FROM LAMBDOID PROPHAGE"/>
    <property type="match status" value="1"/>
</dbReference>
<evidence type="ECO:0000259" key="2">
    <source>
        <dbReference type="PROSITE" id="PS51737"/>
    </source>
</evidence>
<dbReference type="InterPro" id="IPR036162">
    <property type="entry name" value="Resolvase-like_N_sf"/>
</dbReference>
<protein>
    <submittedName>
        <fullName evidence="3">Site-specific DNA recombinase</fullName>
    </submittedName>
</protein>
<dbReference type="Proteomes" id="UP000184096">
    <property type="component" value="Chromosome I"/>
</dbReference>
<dbReference type="Pfam" id="PF07508">
    <property type="entry name" value="Recombinase"/>
    <property type="match status" value="1"/>
</dbReference>
<dbReference type="EMBL" id="LT670849">
    <property type="protein sequence ID" value="SHN66164.1"/>
    <property type="molecule type" value="Genomic_DNA"/>
</dbReference>
<evidence type="ECO:0000313" key="4">
    <source>
        <dbReference type="Proteomes" id="UP000184096"/>
    </source>
</evidence>
<feature type="domain" description="Recombinase" evidence="2">
    <location>
        <begin position="170"/>
        <end position="284"/>
    </location>
</feature>
<dbReference type="PANTHER" id="PTHR30461:SF23">
    <property type="entry name" value="DNA RECOMBINASE-RELATED"/>
    <property type="match status" value="1"/>
</dbReference>
<evidence type="ECO:0000313" key="3">
    <source>
        <dbReference type="EMBL" id="SHN66164.1"/>
    </source>
</evidence>
<sequence length="515" mass="57888">MPSNSTKVIRCAIYTRKSTEHGLDQEFNSLDAQREACEAYIKSQASQGWKALSQEYDDPAYSGGNLERPALKRLLRDIESGRIDVIVVYKIDRLTRSLADFAKLVEAFDAKSISFVAVTQQFNTTTSMGRLTLNVLLSFAQFERELASERVRDKVAASRKKGKWTGGTVPLGYDAQDKKLVINKTEAETVRTIFGLYLERKSFGKVVAELDRRKIVTKRRDTKVAKYNGGIPFTYGPLAYFLKNRIYVGEMHHGGKWFKGEHQAILDRPTFERAQNLLKSNRVTRRIKHSESGTLLRGKLFDDKGNAMSPSFTSKNGVRYRSYVSTALNGRKHKAGSVTRIPAPEIEAIIEHAVRCKLDEQGDSREAVWDRIERAVVGAKSVRVTLTSMNADMTPAETIDIAWTAKNPSLPNASTVTPGPEPDRKLLLALVRAQIWLSDLANNRSPSVEELAIKVDIHPKVMREALKLAFLAPDIMTSIFAGEAMVELADLRNVSALSWRSQREELHHRRTQHSN</sequence>